<organism evidence="2 3">
    <name type="scientific">Rugosimonospora africana</name>
    <dbReference type="NCBI Taxonomy" id="556532"/>
    <lineage>
        <taxon>Bacteria</taxon>
        <taxon>Bacillati</taxon>
        <taxon>Actinomycetota</taxon>
        <taxon>Actinomycetes</taxon>
        <taxon>Micromonosporales</taxon>
        <taxon>Micromonosporaceae</taxon>
        <taxon>Rugosimonospora</taxon>
    </lineage>
</organism>
<dbReference type="RefSeq" id="WP_203916508.1">
    <property type="nucleotide sequence ID" value="NZ_BONZ01000010.1"/>
</dbReference>
<sequence>MPADTANLAAVTDKTTTLLAGIRPEKRALPTPCPDYDVATLTDHLIGWLRMFAARAAGVDYHDDPNSYRCGVDPAAEFAAAGEQAVAAFRAGAADRPLRMTSSELPGAMVLGMVLVECVGHGWDLAVATGQPVPYTELEAQAALDTARGMLMPAYRGPGKTFGYEVEVGADAPAVDRLIAFIGRDPALHRAS</sequence>
<dbReference type="InterPro" id="IPR024344">
    <property type="entry name" value="MDMPI_metal-binding"/>
</dbReference>
<evidence type="ECO:0000313" key="3">
    <source>
        <dbReference type="Proteomes" id="UP000642748"/>
    </source>
</evidence>
<dbReference type="Gene3D" id="1.20.120.450">
    <property type="entry name" value="dinb family like domain"/>
    <property type="match status" value="1"/>
</dbReference>
<name>A0A8J3QKT2_9ACTN</name>
<dbReference type="Pfam" id="PF11716">
    <property type="entry name" value="MDMPI_N"/>
    <property type="match status" value="1"/>
</dbReference>
<dbReference type="InterPro" id="IPR034660">
    <property type="entry name" value="DinB/YfiT-like"/>
</dbReference>
<feature type="domain" description="Mycothiol-dependent maleylpyruvate isomerase metal-binding" evidence="1">
    <location>
        <begin position="8"/>
        <end position="126"/>
    </location>
</feature>
<dbReference type="SUPFAM" id="SSF109854">
    <property type="entry name" value="DinB/YfiT-like putative metalloenzymes"/>
    <property type="match status" value="1"/>
</dbReference>
<dbReference type="AlphaFoldDB" id="A0A8J3QKT2"/>
<proteinExistence type="predicted"/>
<dbReference type="NCBIfam" id="TIGR03086">
    <property type="entry name" value="TIGR03086 family metal-binding protein"/>
    <property type="match status" value="1"/>
</dbReference>
<protein>
    <submittedName>
        <fullName evidence="2">TIGR03086 family protein</fullName>
    </submittedName>
</protein>
<dbReference type="InterPro" id="IPR017517">
    <property type="entry name" value="Maleyloyr_isom"/>
</dbReference>
<dbReference type="NCBIfam" id="TIGR03083">
    <property type="entry name" value="maleylpyruvate isomerase family mycothiol-dependent enzyme"/>
    <property type="match status" value="1"/>
</dbReference>
<comment type="caution">
    <text evidence="2">The sequence shown here is derived from an EMBL/GenBank/DDBJ whole genome shotgun (WGS) entry which is preliminary data.</text>
</comment>
<reference evidence="2" key="1">
    <citation type="submission" date="2021-01" db="EMBL/GenBank/DDBJ databases">
        <title>Whole genome shotgun sequence of Rugosimonospora africana NBRC 104875.</title>
        <authorList>
            <person name="Komaki H."/>
            <person name="Tamura T."/>
        </authorList>
    </citation>
    <scope>NUCLEOTIDE SEQUENCE</scope>
    <source>
        <strain evidence="2">NBRC 104875</strain>
    </source>
</reference>
<gene>
    <name evidence="2" type="ORF">Raf01_09700</name>
</gene>
<evidence type="ECO:0000313" key="2">
    <source>
        <dbReference type="EMBL" id="GIH12798.1"/>
    </source>
</evidence>
<keyword evidence="3" id="KW-1185">Reference proteome</keyword>
<dbReference type="EMBL" id="BONZ01000010">
    <property type="protein sequence ID" value="GIH12798.1"/>
    <property type="molecule type" value="Genomic_DNA"/>
</dbReference>
<dbReference type="Proteomes" id="UP000642748">
    <property type="component" value="Unassembled WGS sequence"/>
</dbReference>
<dbReference type="GO" id="GO:0046872">
    <property type="term" value="F:metal ion binding"/>
    <property type="evidence" value="ECO:0007669"/>
    <property type="project" value="InterPro"/>
</dbReference>
<dbReference type="InterPro" id="IPR017520">
    <property type="entry name" value="CHP03086"/>
</dbReference>
<evidence type="ECO:0000259" key="1">
    <source>
        <dbReference type="Pfam" id="PF11716"/>
    </source>
</evidence>
<accession>A0A8J3QKT2</accession>